<gene>
    <name evidence="3" type="ORF">V6N12_062841</name>
</gene>
<feature type="compositionally biased region" description="Basic and acidic residues" evidence="1">
    <location>
        <begin position="1"/>
        <end position="17"/>
    </location>
</feature>
<accession>A0ABR2FA01</accession>
<proteinExistence type="predicted"/>
<sequence>MFDQMHERNATKSDGVSEQKQQLVTSSIESKVFDKLSVITDVDFNDFDDSISGLLEVPRNEGCDILNKGNLNDLQKAYVEAILPEQKQQYVLPFLTKGGVVNHDYNGNSSYGLAKQIVFDELRLLIDNGHVVLEGDEETISGDSLLTIDSCDIRNGEVMVIERDSSASMVEGTYMLKKPECKVDFFDMVKDEFL</sequence>
<feature type="domain" description="Nucleic acid binding NABP" evidence="2">
    <location>
        <begin position="68"/>
        <end position="114"/>
    </location>
</feature>
<protein>
    <recommendedName>
        <fullName evidence="2">Nucleic acid binding NABP domain-containing protein</fullName>
    </recommendedName>
</protein>
<keyword evidence="4" id="KW-1185">Reference proteome</keyword>
<reference evidence="3 4" key="1">
    <citation type="journal article" date="2024" name="G3 (Bethesda)">
        <title>Genome assembly of Hibiscus sabdariffa L. provides insights into metabolisms of medicinal natural products.</title>
        <authorList>
            <person name="Kim T."/>
        </authorList>
    </citation>
    <scope>NUCLEOTIDE SEQUENCE [LARGE SCALE GENOMIC DNA]</scope>
    <source>
        <strain evidence="3">TK-2024</strain>
        <tissue evidence="3">Old leaves</tissue>
    </source>
</reference>
<dbReference type="Proteomes" id="UP001472677">
    <property type="component" value="Unassembled WGS sequence"/>
</dbReference>
<dbReference type="Pfam" id="PF07990">
    <property type="entry name" value="NABP"/>
    <property type="match status" value="1"/>
</dbReference>
<feature type="region of interest" description="Disordered" evidence="1">
    <location>
        <begin position="1"/>
        <end position="20"/>
    </location>
</feature>
<name>A0ABR2FA01_9ROSI</name>
<comment type="caution">
    <text evidence="3">The sequence shown here is derived from an EMBL/GenBank/DDBJ whole genome shotgun (WGS) entry which is preliminary data.</text>
</comment>
<evidence type="ECO:0000313" key="3">
    <source>
        <dbReference type="EMBL" id="KAK8575165.1"/>
    </source>
</evidence>
<evidence type="ECO:0000313" key="4">
    <source>
        <dbReference type="Proteomes" id="UP001472677"/>
    </source>
</evidence>
<evidence type="ECO:0000256" key="1">
    <source>
        <dbReference type="SAM" id="MobiDB-lite"/>
    </source>
</evidence>
<dbReference type="EMBL" id="JBBPBM010000007">
    <property type="protein sequence ID" value="KAK8575165.1"/>
    <property type="molecule type" value="Genomic_DNA"/>
</dbReference>
<dbReference type="InterPro" id="IPR012940">
    <property type="entry name" value="NABP"/>
</dbReference>
<organism evidence="3 4">
    <name type="scientific">Hibiscus sabdariffa</name>
    <name type="common">roselle</name>
    <dbReference type="NCBI Taxonomy" id="183260"/>
    <lineage>
        <taxon>Eukaryota</taxon>
        <taxon>Viridiplantae</taxon>
        <taxon>Streptophyta</taxon>
        <taxon>Embryophyta</taxon>
        <taxon>Tracheophyta</taxon>
        <taxon>Spermatophyta</taxon>
        <taxon>Magnoliopsida</taxon>
        <taxon>eudicotyledons</taxon>
        <taxon>Gunneridae</taxon>
        <taxon>Pentapetalae</taxon>
        <taxon>rosids</taxon>
        <taxon>malvids</taxon>
        <taxon>Malvales</taxon>
        <taxon>Malvaceae</taxon>
        <taxon>Malvoideae</taxon>
        <taxon>Hibiscus</taxon>
    </lineage>
</organism>
<evidence type="ECO:0000259" key="2">
    <source>
        <dbReference type="Pfam" id="PF07990"/>
    </source>
</evidence>